<proteinExistence type="predicted"/>
<sequence>MTTIVNNPPPSDNSGGSLGLIVGIVILLVLLYLGYVYGLPALRGVQSEGIQINVPENINVDVNQQ</sequence>
<name>A0A0G1GHB8_9BACT</name>
<protein>
    <submittedName>
        <fullName evidence="2">Uncharacterized protein</fullName>
    </submittedName>
</protein>
<reference evidence="2 3" key="1">
    <citation type="journal article" date="2015" name="Nature">
        <title>rRNA introns, odd ribosomes, and small enigmatic genomes across a large radiation of phyla.</title>
        <authorList>
            <person name="Brown C.T."/>
            <person name="Hug L.A."/>
            <person name="Thomas B.C."/>
            <person name="Sharon I."/>
            <person name="Castelle C.J."/>
            <person name="Singh A."/>
            <person name="Wilkins M.J."/>
            <person name="Williams K.H."/>
            <person name="Banfield J.F."/>
        </authorList>
    </citation>
    <scope>NUCLEOTIDE SEQUENCE [LARGE SCALE GENOMIC DNA]</scope>
</reference>
<dbReference type="EMBL" id="LCHN01000043">
    <property type="protein sequence ID" value="KKT34346.1"/>
    <property type="molecule type" value="Genomic_DNA"/>
</dbReference>
<comment type="caution">
    <text evidence="2">The sequence shown here is derived from an EMBL/GenBank/DDBJ whole genome shotgun (WGS) entry which is preliminary data.</text>
</comment>
<dbReference type="AlphaFoldDB" id="A0A0G1GHB8"/>
<feature type="transmembrane region" description="Helical" evidence="1">
    <location>
        <begin position="18"/>
        <end position="37"/>
    </location>
</feature>
<accession>A0A0G1GHB8</accession>
<keyword evidence="1" id="KW-0812">Transmembrane</keyword>
<evidence type="ECO:0000256" key="1">
    <source>
        <dbReference type="SAM" id="Phobius"/>
    </source>
</evidence>
<keyword evidence="1" id="KW-1133">Transmembrane helix</keyword>
<keyword evidence="1" id="KW-0472">Membrane</keyword>
<evidence type="ECO:0000313" key="3">
    <source>
        <dbReference type="Proteomes" id="UP000034069"/>
    </source>
</evidence>
<organism evidence="2 3">
    <name type="scientific">Candidatus Collierbacteria bacterium GW2011_GWA1_44_12</name>
    <dbReference type="NCBI Taxonomy" id="1618376"/>
    <lineage>
        <taxon>Bacteria</taxon>
        <taxon>Candidatus Collieribacteriota</taxon>
    </lineage>
</organism>
<evidence type="ECO:0000313" key="2">
    <source>
        <dbReference type="EMBL" id="KKT34346.1"/>
    </source>
</evidence>
<dbReference type="Proteomes" id="UP000034069">
    <property type="component" value="Unassembled WGS sequence"/>
</dbReference>
<gene>
    <name evidence="2" type="ORF">UW23_C0043G0010</name>
</gene>